<proteinExistence type="predicted"/>
<dbReference type="KEGG" id="pco:PHACADRAFT_263046"/>
<dbReference type="HOGENOM" id="CLU_180186_0_0_1"/>
<reference evidence="1 2" key="1">
    <citation type="journal article" date="2012" name="BMC Genomics">
        <title>Comparative genomics of the white-rot fungi, Phanerochaete carnosa and P. chrysosporium, to elucidate the genetic basis of the distinct wood types they colonize.</title>
        <authorList>
            <person name="Suzuki H."/>
            <person name="MacDonald J."/>
            <person name="Syed K."/>
            <person name="Salamov A."/>
            <person name="Hori C."/>
            <person name="Aerts A."/>
            <person name="Henrissat B."/>
            <person name="Wiebenga A."/>
            <person name="vanKuyk P.A."/>
            <person name="Barry K."/>
            <person name="Lindquist E."/>
            <person name="LaButti K."/>
            <person name="Lapidus A."/>
            <person name="Lucas S."/>
            <person name="Coutinho P."/>
            <person name="Gong Y."/>
            <person name="Samejima M."/>
            <person name="Mahadevan R."/>
            <person name="Abou-Zaid M."/>
            <person name="de Vries R.P."/>
            <person name="Igarashi K."/>
            <person name="Yadav J.S."/>
            <person name="Grigoriev I.V."/>
            <person name="Master E.R."/>
        </authorList>
    </citation>
    <scope>NUCLEOTIDE SEQUENCE [LARGE SCALE GENOMIC DNA]</scope>
    <source>
        <strain evidence="1 2">HHB-10118-sp</strain>
    </source>
</reference>
<sequence length="85" mass="9103">MASLSAEDIAALSLYDPKNWEVQLHQTEQRIALITQWDVQWQGAKVLEIGCGQGDCTAVLAEAVGPEGHVTAVDPAPLTYGELSP</sequence>
<dbReference type="GeneID" id="18918451"/>
<gene>
    <name evidence="1" type="ORF">PHACADRAFT_263046</name>
</gene>
<dbReference type="Gene3D" id="3.40.50.150">
    <property type="entry name" value="Vaccinia Virus protein VP39"/>
    <property type="match status" value="1"/>
</dbReference>
<dbReference type="EMBL" id="JH930477">
    <property type="protein sequence ID" value="EKM51078.1"/>
    <property type="molecule type" value="Genomic_DNA"/>
</dbReference>
<evidence type="ECO:0000313" key="1">
    <source>
        <dbReference type="EMBL" id="EKM51078.1"/>
    </source>
</evidence>
<dbReference type="AlphaFoldDB" id="K5VIH2"/>
<dbReference type="Proteomes" id="UP000008370">
    <property type="component" value="Unassembled WGS sequence"/>
</dbReference>
<dbReference type="CDD" id="cd02440">
    <property type="entry name" value="AdoMet_MTases"/>
    <property type="match status" value="1"/>
</dbReference>
<keyword evidence="2" id="KW-1185">Reference proteome</keyword>
<dbReference type="InterPro" id="IPR029063">
    <property type="entry name" value="SAM-dependent_MTases_sf"/>
</dbReference>
<dbReference type="OrthoDB" id="8300214at2759"/>
<evidence type="ECO:0008006" key="3">
    <source>
        <dbReference type="Google" id="ProtNLM"/>
    </source>
</evidence>
<evidence type="ECO:0000313" key="2">
    <source>
        <dbReference type="Proteomes" id="UP000008370"/>
    </source>
</evidence>
<dbReference type="InParanoid" id="K5VIH2"/>
<protein>
    <recommendedName>
        <fullName evidence="3">Methyltransferase domain-containing protein</fullName>
    </recommendedName>
</protein>
<dbReference type="STRING" id="650164.K5VIH2"/>
<organism evidence="1 2">
    <name type="scientific">Phanerochaete carnosa (strain HHB-10118-sp)</name>
    <name type="common">White-rot fungus</name>
    <name type="synonym">Peniophora carnosa</name>
    <dbReference type="NCBI Taxonomy" id="650164"/>
    <lineage>
        <taxon>Eukaryota</taxon>
        <taxon>Fungi</taxon>
        <taxon>Dikarya</taxon>
        <taxon>Basidiomycota</taxon>
        <taxon>Agaricomycotina</taxon>
        <taxon>Agaricomycetes</taxon>
        <taxon>Polyporales</taxon>
        <taxon>Phanerochaetaceae</taxon>
        <taxon>Phanerochaete</taxon>
    </lineage>
</organism>
<dbReference type="SUPFAM" id="SSF53335">
    <property type="entry name" value="S-adenosyl-L-methionine-dependent methyltransferases"/>
    <property type="match status" value="1"/>
</dbReference>
<accession>K5VIH2</accession>
<dbReference type="RefSeq" id="XP_007400236.1">
    <property type="nucleotide sequence ID" value="XM_007400174.1"/>
</dbReference>
<dbReference type="Pfam" id="PF01135">
    <property type="entry name" value="PCMT"/>
    <property type="match status" value="1"/>
</dbReference>
<name>K5VIH2_PHACS</name>